<dbReference type="Pfam" id="PF02738">
    <property type="entry name" value="MoCoBD_1"/>
    <property type="match status" value="1"/>
</dbReference>
<evidence type="ECO:0000313" key="5">
    <source>
        <dbReference type="EMBL" id="GAA1510403.1"/>
    </source>
</evidence>
<dbReference type="PANTHER" id="PTHR11908:SF132">
    <property type="entry name" value="ALDEHYDE OXIDASE 1-RELATED"/>
    <property type="match status" value="1"/>
</dbReference>
<keyword evidence="2" id="KW-0560">Oxidoreductase</keyword>
<sequence length="821" mass="87664">MDATAKGPGRQVTQPLTKIPATSDGRITGSRIEDPPLVTGQGRFLDDLDPLPGTLVAAIVRSPHAHAKIRKVDLTRARSHPGVAAVIGPEEVLETLKPFPLSLRTNMPYYPTGTDKVRYVGEPVAVVVATDRYTAEDAAELVRVDYDVLPAVVDTKKAANPDSAVLHEGADSNIASDRSFTFGSVDDAFARAAHVVSEEYKFPRYSSTPMECYSVIAEWRDESTGPQITAYANFHGPFSIVPILAGALGISTAQLRIIVPADNGGSFGIKSGVYPYIALMALASRHAGRPVRWTEDRIEHLLSSSAGSDRIMRFKAAVSATGTVEALDVDFQENVGAYLRPPEPATLYRCFGNITGPYGIDAVRMRARAVVTNKVPTGLNRGFGGQQLYFGLERLMDKIAVTVGKDPLELRRTNAIPTSAFPYATPTGGIYDSGDYEKAFAMLTESAQYEKLRAEQQAARERGEIMGIGIAAIVEPSATNIGYIALATPQDERVRGRDKSGSTEHVRVSVDPQGVVSVLLGTVPQGQGHATVAREIVANQLGLSVEQVVPKIDMDTATTPWTITTGSYSSRFSPLLTSALVEATDRIAATIKVAASVLLAEDPTELELADGEVRVTADPQRSVLFRHAAGLIHWDPGSLPDTFEAQLNAEAAFTPPESTAASKTDQINSSLCYGFVLELAVVRIDPETLEIAIEKVFSVHDPGTVLNPVLLEGQIHGAMVHGLGGAMYEEMFYSESGQPTSTFMDYLVPTSAEAAFPLTSETFETPSPLSRLGAKGAGEGSSMSFPAVVANAVSDALAPHGVQITSLPLHGNVIHELLSNS</sequence>
<dbReference type="InterPro" id="IPR008274">
    <property type="entry name" value="AldOxase/xan_DH_MoCoBD1"/>
</dbReference>
<feature type="domain" description="Aldehyde oxidase/xanthine dehydrogenase a/b hammerhead" evidence="4">
    <location>
        <begin position="39"/>
        <end position="150"/>
    </location>
</feature>
<reference evidence="5 6" key="1">
    <citation type="journal article" date="2019" name="Int. J. Syst. Evol. Microbiol.">
        <title>The Global Catalogue of Microorganisms (GCM) 10K type strain sequencing project: providing services to taxonomists for standard genome sequencing and annotation.</title>
        <authorList>
            <consortium name="The Broad Institute Genomics Platform"/>
            <consortium name="The Broad Institute Genome Sequencing Center for Infectious Disease"/>
            <person name="Wu L."/>
            <person name="Ma J."/>
        </authorList>
    </citation>
    <scope>NUCLEOTIDE SEQUENCE [LARGE SCALE GENOMIC DNA]</scope>
    <source>
        <strain evidence="5 6">JCM 13318</strain>
    </source>
</reference>
<dbReference type="Gene3D" id="3.90.1170.50">
    <property type="entry name" value="Aldehyde oxidase/xanthine dehydrogenase, a/b hammerhead"/>
    <property type="match status" value="1"/>
</dbReference>
<dbReference type="InterPro" id="IPR000674">
    <property type="entry name" value="Ald_Oxase/Xan_DH_a/b"/>
</dbReference>
<dbReference type="Proteomes" id="UP001500177">
    <property type="component" value="Unassembled WGS sequence"/>
</dbReference>
<protein>
    <submittedName>
        <fullName evidence="5">Molybdopterin-dependent oxidoreductase</fullName>
    </submittedName>
</protein>
<gene>
    <name evidence="5" type="ORF">GCM10009690_11640</name>
</gene>
<dbReference type="Pfam" id="PF20256">
    <property type="entry name" value="MoCoBD_2"/>
    <property type="match status" value="1"/>
</dbReference>
<evidence type="ECO:0000256" key="2">
    <source>
        <dbReference type="ARBA" id="ARBA00023002"/>
    </source>
</evidence>
<dbReference type="SUPFAM" id="SSF56003">
    <property type="entry name" value="Molybdenum cofactor-binding domain"/>
    <property type="match status" value="1"/>
</dbReference>
<dbReference type="SUPFAM" id="SSF54665">
    <property type="entry name" value="CO dehydrogenase molybdoprotein N-domain-like"/>
    <property type="match status" value="1"/>
</dbReference>
<keyword evidence="1" id="KW-0500">Molybdenum</keyword>
<feature type="region of interest" description="Disordered" evidence="3">
    <location>
        <begin position="1"/>
        <end position="35"/>
    </location>
</feature>
<dbReference type="PANTHER" id="PTHR11908">
    <property type="entry name" value="XANTHINE DEHYDROGENASE"/>
    <property type="match status" value="1"/>
</dbReference>
<dbReference type="InterPro" id="IPR046867">
    <property type="entry name" value="AldOxase/xan_DH_MoCoBD2"/>
</dbReference>
<dbReference type="SMART" id="SM01008">
    <property type="entry name" value="Ald_Xan_dh_C"/>
    <property type="match status" value="1"/>
</dbReference>
<dbReference type="Pfam" id="PF01315">
    <property type="entry name" value="Ald_Xan_dh_C"/>
    <property type="match status" value="1"/>
</dbReference>
<evidence type="ECO:0000256" key="3">
    <source>
        <dbReference type="SAM" id="MobiDB-lite"/>
    </source>
</evidence>
<dbReference type="InterPro" id="IPR037165">
    <property type="entry name" value="AldOxase/xan_DH_Mopterin-bd_sf"/>
</dbReference>
<dbReference type="InterPro" id="IPR016208">
    <property type="entry name" value="Ald_Oxase/xanthine_DH-like"/>
</dbReference>
<evidence type="ECO:0000256" key="1">
    <source>
        <dbReference type="ARBA" id="ARBA00022505"/>
    </source>
</evidence>
<dbReference type="InterPro" id="IPR036856">
    <property type="entry name" value="Ald_Oxase/Xan_DH_a/b_sf"/>
</dbReference>
<proteinExistence type="predicted"/>
<evidence type="ECO:0000259" key="4">
    <source>
        <dbReference type="SMART" id="SM01008"/>
    </source>
</evidence>
<comment type="caution">
    <text evidence="5">The sequence shown here is derived from an EMBL/GenBank/DDBJ whole genome shotgun (WGS) entry which is preliminary data.</text>
</comment>
<accession>A0ABN2A320</accession>
<keyword evidence="6" id="KW-1185">Reference proteome</keyword>
<organism evidence="5 6">
    <name type="scientific">Brevibacterium permense</name>
    <dbReference type="NCBI Taxonomy" id="234834"/>
    <lineage>
        <taxon>Bacteria</taxon>
        <taxon>Bacillati</taxon>
        <taxon>Actinomycetota</taxon>
        <taxon>Actinomycetes</taxon>
        <taxon>Micrococcales</taxon>
        <taxon>Brevibacteriaceae</taxon>
        <taxon>Brevibacterium</taxon>
    </lineage>
</organism>
<evidence type="ECO:0000313" key="6">
    <source>
        <dbReference type="Proteomes" id="UP001500177"/>
    </source>
</evidence>
<name>A0ABN2A320_9MICO</name>
<dbReference type="EMBL" id="BAAALX010000004">
    <property type="protein sequence ID" value="GAA1510403.1"/>
    <property type="molecule type" value="Genomic_DNA"/>
</dbReference>
<dbReference type="Gene3D" id="3.30.365.10">
    <property type="entry name" value="Aldehyde oxidase/xanthine dehydrogenase, molybdopterin binding domain"/>
    <property type="match status" value="4"/>
</dbReference>
<dbReference type="RefSeq" id="WP_173155548.1">
    <property type="nucleotide sequence ID" value="NZ_BAAALX010000004.1"/>
</dbReference>